<name>A0A840SRD7_9RHOB</name>
<keyword evidence="2" id="KW-1185">Reference proteome</keyword>
<accession>A0A840SRD7</accession>
<dbReference type="Pfam" id="PF14907">
    <property type="entry name" value="NTP_transf_5"/>
    <property type="match status" value="1"/>
</dbReference>
<evidence type="ECO:0000313" key="2">
    <source>
        <dbReference type="Proteomes" id="UP000549457"/>
    </source>
</evidence>
<dbReference type="Proteomes" id="UP000549457">
    <property type="component" value="Unassembled WGS sequence"/>
</dbReference>
<gene>
    <name evidence="1" type="ORF">HNP73_003025</name>
</gene>
<evidence type="ECO:0000313" key="1">
    <source>
        <dbReference type="EMBL" id="MBB5223078.1"/>
    </source>
</evidence>
<dbReference type="AlphaFoldDB" id="A0A840SRD7"/>
<organism evidence="1 2">
    <name type="scientific">Amaricoccus macauensis</name>
    <dbReference type="NCBI Taxonomy" id="57001"/>
    <lineage>
        <taxon>Bacteria</taxon>
        <taxon>Pseudomonadati</taxon>
        <taxon>Pseudomonadota</taxon>
        <taxon>Alphaproteobacteria</taxon>
        <taxon>Rhodobacterales</taxon>
        <taxon>Paracoccaceae</taxon>
        <taxon>Amaricoccus</taxon>
    </lineage>
</organism>
<sequence length="361" mass="39481">MTAFADLCLLTRIALGTEADPAAAIRAARLDPDATILLAFQHRVAAFLGRLTHDPAAAPLLPATLFDAFSLAEEANGARNAMIREQLAETLARLNAAGIVPIVLKGGARLVDGTFTLSERFMEDLDLLIPEPQITEAMAILEAAGYAPFGDESRLAEEHHHLPALWHDEWPVGLEIHRIVTHDWYPALLSASGIFEHASPVAFGGATARIASPSDSLLHLVVHAQVNHKRLLSGSVLLSEVVEFAMLARRHGMADVIAADAEARAGGVGLGFATFAHVCERSVGTPPLPRVSRMARGLGHRTLWQQEHPWAQRSGEALAFVAEHALSLRHRPSVRRRFPGRFGERAFYQSRWREIRRILAR</sequence>
<protein>
    <recommendedName>
        <fullName evidence="3">Nucleotidyltransferase family protein</fullName>
    </recommendedName>
</protein>
<dbReference type="RefSeq" id="WP_184151304.1">
    <property type="nucleotide sequence ID" value="NZ_JACHFM010000003.1"/>
</dbReference>
<comment type="caution">
    <text evidence="1">The sequence shown here is derived from an EMBL/GenBank/DDBJ whole genome shotgun (WGS) entry which is preliminary data.</text>
</comment>
<dbReference type="EMBL" id="JACHFM010000003">
    <property type="protein sequence ID" value="MBB5223078.1"/>
    <property type="molecule type" value="Genomic_DNA"/>
</dbReference>
<proteinExistence type="predicted"/>
<dbReference type="InterPro" id="IPR039498">
    <property type="entry name" value="NTP_transf_5"/>
</dbReference>
<evidence type="ECO:0008006" key="3">
    <source>
        <dbReference type="Google" id="ProtNLM"/>
    </source>
</evidence>
<reference evidence="1 2" key="1">
    <citation type="submission" date="2020-08" db="EMBL/GenBank/DDBJ databases">
        <title>Genomic Encyclopedia of Type Strains, Phase IV (KMG-IV): sequencing the most valuable type-strain genomes for metagenomic binning, comparative biology and taxonomic classification.</title>
        <authorList>
            <person name="Goeker M."/>
        </authorList>
    </citation>
    <scope>NUCLEOTIDE SEQUENCE [LARGE SCALE GENOMIC DNA]</scope>
    <source>
        <strain evidence="1 2">DSM 101730</strain>
    </source>
</reference>